<dbReference type="GeneID" id="25787167"/>
<name>G9MKR0_HYPVG</name>
<gene>
    <name evidence="4" type="ORF">TRIVIDRAFT_120503</name>
</gene>
<feature type="repeat" description="ANK" evidence="3">
    <location>
        <begin position="158"/>
        <end position="195"/>
    </location>
</feature>
<dbReference type="EMBL" id="ABDF02000004">
    <property type="protein sequence ID" value="EHK24807.1"/>
    <property type="molecule type" value="Genomic_DNA"/>
</dbReference>
<dbReference type="InterPro" id="IPR002110">
    <property type="entry name" value="Ankyrin_rpt"/>
</dbReference>
<dbReference type="VEuPathDB" id="FungiDB:TRIVIDRAFT_120503"/>
<comment type="caution">
    <text evidence="4">The sequence shown here is derived from an EMBL/GenBank/DDBJ whole genome shotgun (WGS) entry which is preliminary data.</text>
</comment>
<dbReference type="PANTHER" id="PTHR24166">
    <property type="entry name" value="ROLLING PEBBLES, ISOFORM B"/>
    <property type="match status" value="1"/>
</dbReference>
<evidence type="ECO:0000256" key="1">
    <source>
        <dbReference type="ARBA" id="ARBA00022737"/>
    </source>
</evidence>
<feature type="non-terminal residue" evidence="4">
    <location>
        <position position="1"/>
    </location>
</feature>
<dbReference type="RefSeq" id="XP_013959008.1">
    <property type="nucleotide sequence ID" value="XM_014103533.1"/>
</dbReference>
<protein>
    <submittedName>
        <fullName evidence="4">Uncharacterized protein</fullName>
    </submittedName>
</protein>
<dbReference type="PANTHER" id="PTHR24166:SF48">
    <property type="entry name" value="PROTEIN VAPYRIN"/>
    <property type="match status" value="1"/>
</dbReference>
<dbReference type="InParanoid" id="G9MKR0"/>
<evidence type="ECO:0000256" key="3">
    <source>
        <dbReference type="PROSITE-ProRule" id="PRU00023"/>
    </source>
</evidence>
<keyword evidence="1" id="KW-0677">Repeat</keyword>
<proteinExistence type="predicted"/>
<dbReference type="Pfam" id="PF13637">
    <property type="entry name" value="Ank_4"/>
    <property type="match status" value="1"/>
</dbReference>
<evidence type="ECO:0000313" key="5">
    <source>
        <dbReference type="Proteomes" id="UP000007115"/>
    </source>
</evidence>
<keyword evidence="2 3" id="KW-0040">ANK repeat</keyword>
<dbReference type="HOGENOM" id="CLU_000134_18_2_1"/>
<feature type="repeat" description="ANK" evidence="3">
    <location>
        <begin position="26"/>
        <end position="51"/>
    </location>
</feature>
<reference evidence="4 5" key="1">
    <citation type="journal article" date="2011" name="Genome Biol.">
        <title>Comparative genome sequence analysis underscores mycoparasitism as the ancestral life style of Trichoderma.</title>
        <authorList>
            <person name="Kubicek C.P."/>
            <person name="Herrera-Estrella A."/>
            <person name="Seidl-Seiboth V."/>
            <person name="Martinez D.A."/>
            <person name="Druzhinina I.S."/>
            <person name="Thon M."/>
            <person name="Zeilinger S."/>
            <person name="Casas-Flores S."/>
            <person name="Horwitz B.A."/>
            <person name="Mukherjee P.K."/>
            <person name="Mukherjee M."/>
            <person name="Kredics L."/>
            <person name="Alcaraz L.D."/>
            <person name="Aerts A."/>
            <person name="Antal Z."/>
            <person name="Atanasova L."/>
            <person name="Cervantes-Badillo M.G."/>
            <person name="Challacombe J."/>
            <person name="Chertkov O."/>
            <person name="McCluskey K."/>
            <person name="Coulpier F."/>
            <person name="Deshpande N."/>
            <person name="von Doehren H."/>
            <person name="Ebbole D.J."/>
            <person name="Esquivel-Naranjo E.U."/>
            <person name="Fekete E."/>
            <person name="Flipphi M."/>
            <person name="Glaser F."/>
            <person name="Gomez-Rodriguez E.Y."/>
            <person name="Gruber S."/>
            <person name="Han C."/>
            <person name="Henrissat B."/>
            <person name="Hermosa R."/>
            <person name="Hernandez-Onate M."/>
            <person name="Karaffa L."/>
            <person name="Kosti I."/>
            <person name="Le Crom S."/>
            <person name="Lindquist E."/>
            <person name="Lucas S."/>
            <person name="Luebeck M."/>
            <person name="Luebeck P.S."/>
            <person name="Margeot A."/>
            <person name="Metz B."/>
            <person name="Misra M."/>
            <person name="Nevalainen H."/>
            <person name="Omann M."/>
            <person name="Packer N."/>
            <person name="Perrone G."/>
            <person name="Uresti-Rivera E.E."/>
            <person name="Salamov A."/>
            <person name="Schmoll M."/>
            <person name="Seiboth B."/>
            <person name="Shapiro H."/>
            <person name="Sukno S."/>
            <person name="Tamayo-Ramos J.A."/>
            <person name="Tisch D."/>
            <person name="Wiest A."/>
            <person name="Wilkinson H.H."/>
            <person name="Zhang M."/>
            <person name="Coutinho P.M."/>
            <person name="Kenerley C.M."/>
            <person name="Monte E."/>
            <person name="Baker S.E."/>
            <person name="Grigoriev I.V."/>
        </authorList>
    </citation>
    <scope>NUCLEOTIDE SEQUENCE [LARGE SCALE GENOMIC DNA]</scope>
    <source>
        <strain evidence="5">Gv29-8 / FGSC 10586</strain>
    </source>
</reference>
<organism evidence="4 5">
    <name type="scientific">Hypocrea virens (strain Gv29-8 / FGSC 10586)</name>
    <name type="common">Gliocladium virens</name>
    <name type="synonym">Trichoderma virens</name>
    <dbReference type="NCBI Taxonomy" id="413071"/>
    <lineage>
        <taxon>Eukaryota</taxon>
        <taxon>Fungi</taxon>
        <taxon>Dikarya</taxon>
        <taxon>Ascomycota</taxon>
        <taxon>Pezizomycotina</taxon>
        <taxon>Sordariomycetes</taxon>
        <taxon>Hypocreomycetidae</taxon>
        <taxon>Hypocreales</taxon>
        <taxon>Hypocreaceae</taxon>
        <taxon>Trichoderma</taxon>
    </lineage>
</organism>
<dbReference type="PROSITE" id="PS50297">
    <property type="entry name" value="ANK_REP_REGION"/>
    <property type="match status" value="4"/>
</dbReference>
<dbReference type="PROSITE" id="PS50088">
    <property type="entry name" value="ANK_REPEAT"/>
    <property type="match status" value="5"/>
</dbReference>
<dbReference type="eggNOG" id="KOG4177">
    <property type="taxonomic scope" value="Eukaryota"/>
</dbReference>
<keyword evidence="5" id="KW-1185">Reference proteome</keyword>
<accession>G9MKR0</accession>
<dbReference type="AlphaFoldDB" id="G9MKR0"/>
<feature type="repeat" description="ANK" evidence="3">
    <location>
        <begin position="196"/>
        <end position="218"/>
    </location>
</feature>
<feature type="repeat" description="ANK" evidence="3">
    <location>
        <begin position="92"/>
        <end position="124"/>
    </location>
</feature>
<dbReference type="STRING" id="413071.G9MKR0"/>
<feature type="repeat" description="ANK" evidence="3">
    <location>
        <begin position="125"/>
        <end position="157"/>
    </location>
</feature>
<dbReference type="Gene3D" id="1.25.40.20">
    <property type="entry name" value="Ankyrin repeat-containing domain"/>
    <property type="match status" value="3"/>
</dbReference>
<evidence type="ECO:0000313" key="4">
    <source>
        <dbReference type="EMBL" id="EHK24807.1"/>
    </source>
</evidence>
<dbReference type="Proteomes" id="UP000007115">
    <property type="component" value="Unassembled WGS sequence"/>
</dbReference>
<dbReference type="SUPFAM" id="SSF48403">
    <property type="entry name" value="Ankyrin repeat"/>
    <property type="match status" value="1"/>
</dbReference>
<feature type="non-terminal residue" evidence="4">
    <location>
        <position position="218"/>
    </location>
</feature>
<dbReference type="OMA" id="LMRASEC"/>
<dbReference type="OrthoDB" id="4892373at2759"/>
<evidence type="ECO:0000256" key="2">
    <source>
        <dbReference type="ARBA" id="ARBA00023043"/>
    </source>
</evidence>
<dbReference type="SMART" id="SM00248">
    <property type="entry name" value="ANK"/>
    <property type="match status" value="6"/>
</dbReference>
<sequence length="218" mass="23599">AASKGYAEIVHLLLQHNAKPDFCDENGCYPLHWAVSEANTDIVTILLDNGATNPNLRTLIGSAPLQLAADSAQVLDVLLIHGAEIDSADNNRGLTALMRAIKWQNEESVKTLLRHKASVNIVNKSGQTALHISAAKRSSHITHLLLEASADVSAADYEGMTPLHYASLSSEDEDIPIEHVQALLEKGAIPNCKDNKGQTPLHYAITKCAQLIMEKLVE</sequence>
<dbReference type="InterPro" id="IPR050889">
    <property type="entry name" value="Dendritic_Spine_Reg/Scaffold"/>
</dbReference>
<dbReference type="Pfam" id="PF12796">
    <property type="entry name" value="Ank_2"/>
    <property type="match status" value="2"/>
</dbReference>
<dbReference type="InterPro" id="IPR036770">
    <property type="entry name" value="Ankyrin_rpt-contain_sf"/>
</dbReference>